<evidence type="ECO:0000256" key="1">
    <source>
        <dbReference type="SAM" id="MobiDB-lite"/>
    </source>
</evidence>
<dbReference type="AlphaFoldDB" id="A0A0C9WR04"/>
<organism evidence="2 3">
    <name type="scientific">Laccaria amethystina LaAM-08-1</name>
    <dbReference type="NCBI Taxonomy" id="1095629"/>
    <lineage>
        <taxon>Eukaryota</taxon>
        <taxon>Fungi</taxon>
        <taxon>Dikarya</taxon>
        <taxon>Basidiomycota</taxon>
        <taxon>Agaricomycotina</taxon>
        <taxon>Agaricomycetes</taxon>
        <taxon>Agaricomycetidae</taxon>
        <taxon>Agaricales</taxon>
        <taxon>Agaricineae</taxon>
        <taxon>Hydnangiaceae</taxon>
        <taxon>Laccaria</taxon>
    </lineage>
</organism>
<feature type="compositionally biased region" description="Low complexity" evidence="1">
    <location>
        <begin position="324"/>
        <end position="339"/>
    </location>
</feature>
<dbReference type="OrthoDB" id="2946666at2759"/>
<feature type="region of interest" description="Disordered" evidence="1">
    <location>
        <begin position="324"/>
        <end position="347"/>
    </location>
</feature>
<accession>A0A0C9WR04</accession>
<dbReference type="EMBL" id="KN838828">
    <property type="protein sequence ID" value="KIJ93725.1"/>
    <property type="molecule type" value="Genomic_DNA"/>
</dbReference>
<name>A0A0C9WR04_9AGAR</name>
<keyword evidence="3" id="KW-1185">Reference proteome</keyword>
<reference evidence="2 3" key="1">
    <citation type="submission" date="2014-04" db="EMBL/GenBank/DDBJ databases">
        <authorList>
            <consortium name="DOE Joint Genome Institute"/>
            <person name="Kuo A."/>
            <person name="Kohler A."/>
            <person name="Nagy L.G."/>
            <person name="Floudas D."/>
            <person name="Copeland A."/>
            <person name="Barry K.W."/>
            <person name="Cichocki N."/>
            <person name="Veneault-Fourrey C."/>
            <person name="LaButti K."/>
            <person name="Lindquist E.A."/>
            <person name="Lipzen A."/>
            <person name="Lundell T."/>
            <person name="Morin E."/>
            <person name="Murat C."/>
            <person name="Sun H."/>
            <person name="Tunlid A."/>
            <person name="Henrissat B."/>
            <person name="Grigoriev I.V."/>
            <person name="Hibbett D.S."/>
            <person name="Martin F."/>
            <person name="Nordberg H.P."/>
            <person name="Cantor M.N."/>
            <person name="Hua S.X."/>
        </authorList>
    </citation>
    <scope>NUCLEOTIDE SEQUENCE [LARGE SCALE GENOMIC DNA]</scope>
    <source>
        <strain evidence="2 3">LaAM-08-1</strain>
    </source>
</reference>
<proteinExistence type="predicted"/>
<protein>
    <submittedName>
        <fullName evidence="2">Uncharacterized protein</fullName>
    </submittedName>
</protein>
<sequence length="420" mass="46486">MPVSHSTLPVLSLLPSLELESTQIYPVEREVDRNALLDVAPDRESLLISNQTIEEVRHALKMRIPITTGHWLYNAQKREEVKLCEATTRLSVFGQPLSMVPTAQDENSNNVVTNPRIRRVLSTSAIYTFSGATLTSIENRLNSAGKNGSTTIPIGPWLSTPEKLISPKPLGLTHILVVYATMPSRPIVPPKNAVTYPEVIELQINDLIFILNVPNLAPSKAPDTPLLPRRLQKELPRVLMYVPHLDTFPELVIYLHTKNQAELLRKIIPEWIRDLIHPLPLFPLSALQAHSQPGPVVASPSGGVPTESRGMIKFLGLLVSGSSSTTSVDTTGSSSSAISTPPPEPNRAVKSISEEIAQVSSTFSLTEEEDPLFQTAARLDALRDNLCHIGYFNHILWNELDVCRDIVLRSISWKARLDME</sequence>
<evidence type="ECO:0000313" key="2">
    <source>
        <dbReference type="EMBL" id="KIJ93725.1"/>
    </source>
</evidence>
<evidence type="ECO:0000313" key="3">
    <source>
        <dbReference type="Proteomes" id="UP000054477"/>
    </source>
</evidence>
<dbReference type="Proteomes" id="UP000054477">
    <property type="component" value="Unassembled WGS sequence"/>
</dbReference>
<dbReference type="HOGENOM" id="CLU_696507_0_0_1"/>
<dbReference type="STRING" id="1095629.A0A0C9WR04"/>
<gene>
    <name evidence="2" type="ORF">K443DRAFT_684261</name>
</gene>
<reference evidence="3" key="2">
    <citation type="submission" date="2015-01" db="EMBL/GenBank/DDBJ databases">
        <title>Evolutionary Origins and Diversification of the Mycorrhizal Mutualists.</title>
        <authorList>
            <consortium name="DOE Joint Genome Institute"/>
            <consortium name="Mycorrhizal Genomics Consortium"/>
            <person name="Kohler A."/>
            <person name="Kuo A."/>
            <person name="Nagy L.G."/>
            <person name="Floudas D."/>
            <person name="Copeland A."/>
            <person name="Barry K.W."/>
            <person name="Cichocki N."/>
            <person name="Veneault-Fourrey C."/>
            <person name="LaButti K."/>
            <person name="Lindquist E.A."/>
            <person name="Lipzen A."/>
            <person name="Lundell T."/>
            <person name="Morin E."/>
            <person name="Murat C."/>
            <person name="Riley R."/>
            <person name="Ohm R."/>
            <person name="Sun H."/>
            <person name="Tunlid A."/>
            <person name="Henrissat B."/>
            <person name="Grigoriev I.V."/>
            <person name="Hibbett D.S."/>
            <person name="Martin F."/>
        </authorList>
    </citation>
    <scope>NUCLEOTIDE SEQUENCE [LARGE SCALE GENOMIC DNA]</scope>
    <source>
        <strain evidence="3">LaAM-08-1</strain>
    </source>
</reference>